<feature type="domain" description="CBS" evidence="13">
    <location>
        <begin position="305"/>
        <end position="362"/>
    </location>
</feature>
<evidence type="ECO:0000256" key="2">
    <source>
        <dbReference type="ARBA" id="ARBA00006337"/>
    </source>
</evidence>
<feature type="domain" description="CNNM transmembrane" evidence="14">
    <location>
        <begin position="1"/>
        <end position="200"/>
    </location>
</feature>
<keyword evidence="3" id="KW-1003">Cell membrane</keyword>
<keyword evidence="4 10" id="KW-0812">Transmembrane</keyword>
<evidence type="ECO:0000256" key="6">
    <source>
        <dbReference type="ARBA" id="ARBA00022989"/>
    </source>
</evidence>
<dbReference type="CDD" id="cd04590">
    <property type="entry name" value="CBS_pair_CorC_HlyC_assoc"/>
    <property type="match status" value="1"/>
</dbReference>
<gene>
    <name evidence="15" type="ORF">GCM10023195_71490</name>
</gene>
<dbReference type="SUPFAM" id="SSF54631">
    <property type="entry name" value="CBS-domain pair"/>
    <property type="match status" value="1"/>
</dbReference>
<comment type="similarity">
    <text evidence="2">Belongs to the UPF0053 family.</text>
</comment>
<dbReference type="InterPro" id="IPR002550">
    <property type="entry name" value="CNNM"/>
</dbReference>
<feature type="region of interest" description="Disordered" evidence="11">
    <location>
        <begin position="276"/>
        <end position="301"/>
    </location>
</feature>
<name>A0ABP8TXP1_9ACTN</name>
<accession>A0ABP8TXP1</accession>
<sequence>MVSALAGVAAILVLTAATGYFVAQEFAFIAADRATLAAQAERGDRRALRALDVTSRLSFMLSGAQLGITVTALVVGFIAEPATSRLIAPLLEHAGLSGGQADGVAVVAGFLLATVVQMVLGELLPKNLSLARAEPVAKALAASTLAYLTVAGPVIRFFDTAAARLVRLFGVEPVEELHHGATLEELGDIIGESRRAGHLPPDLSDLLQRALTFRERTAAEVMVPRPDVVAVPRATTVAELTDLVTRVGHTDYPVWGRDIDDVIGVVGVRELAALDVTDTPGPSRPNSTGASGTGSPGGDRTVDAVMRPALLVPDTLELQAVTARMREAGQEFAAVVDEYGGLAGILTFEDIAEELVGEIADENDAAEADPTRGKGVWVLNAGTRIAQVRDLTGLALPVDAAYDSLSGLVMTRLHRLPRAGDRIEVELDPEYGPPGHAAIEVLAVRRRVARTVRLHALPLATAAPGESLGGFA</sequence>
<evidence type="ECO:0000256" key="8">
    <source>
        <dbReference type="ARBA" id="ARBA00023136"/>
    </source>
</evidence>
<dbReference type="InterPro" id="IPR046342">
    <property type="entry name" value="CBS_dom_sf"/>
</dbReference>
<keyword evidence="6 10" id="KW-1133">Transmembrane helix</keyword>
<evidence type="ECO:0000256" key="5">
    <source>
        <dbReference type="ARBA" id="ARBA00022737"/>
    </source>
</evidence>
<organism evidence="15 16">
    <name type="scientific">Actinoallomurus liliacearum</name>
    <dbReference type="NCBI Taxonomy" id="1080073"/>
    <lineage>
        <taxon>Bacteria</taxon>
        <taxon>Bacillati</taxon>
        <taxon>Actinomycetota</taxon>
        <taxon>Actinomycetes</taxon>
        <taxon>Streptosporangiales</taxon>
        <taxon>Thermomonosporaceae</taxon>
        <taxon>Actinoallomurus</taxon>
    </lineage>
</organism>
<dbReference type="Gene3D" id="3.30.465.10">
    <property type="match status" value="1"/>
</dbReference>
<dbReference type="Proteomes" id="UP001500212">
    <property type="component" value="Unassembled WGS sequence"/>
</dbReference>
<dbReference type="PROSITE" id="PS51846">
    <property type="entry name" value="CNNM"/>
    <property type="match status" value="1"/>
</dbReference>
<dbReference type="Pfam" id="PF01595">
    <property type="entry name" value="CNNM"/>
    <property type="match status" value="1"/>
</dbReference>
<keyword evidence="7 9" id="KW-0129">CBS domain</keyword>
<proteinExistence type="inferred from homology"/>
<evidence type="ECO:0000259" key="14">
    <source>
        <dbReference type="PROSITE" id="PS51846"/>
    </source>
</evidence>
<feature type="transmembrane region" description="Helical" evidence="12">
    <location>
        <begin position="57"/>
        <end position="79"/>
    </location>
</feature>
<evidence type="ECO:0000256" key="11">
    <source>
        <dbReference type="SAM" id="MobiDB-lite"/>
    </source>
</evidence>
<dbReference type="PANTHER" id="PTHR43099:SF6">
    <property type="entry name" value="UPF0053 PROTEIN RV1842C"/>
    <property type="match status" value="1"/>
</dbReference>
<evidence type="ECO:0000256" key="9">
    <source>
        <dbReference type="PROSITE-ProRule" id="PRU00703"/>
    </source>
</evidence>
<evidence type="ECO:0000256" key="10">
    <source>
        <dbReference type="PROSITE-ProRule" id="PRU01193"/>
    </source>
</evidence>
<evidence type="ECO:0000256" key="3">
    <source>
        <dbReference type="ARBA" id="ARBA00022475"/>
    </source>
</evidence>
<dbReference type="Pfam" id="PF03471">
    <property type="entry name" value="CorC_HlyC"/>
    <property type="match status" value="1"/>
</dbReference>
<reference evidence="16" key="1">
    <citation type="journal article" date="2019" name="Int. J. Syst. Evol. Microbiol.">
        <title>The Global Catalogue of Microorganisms (GCM) 10K type strain sequencing project: providing services to taxonomists for standard genome sequencing and annotation.</title>
        <authorList>
            <consortium name="The Broad Institute Genomics Platform"/>
            <consortium name="The Broad Institute Genome Sequencing Center for Infectious Disease"/>
            <person name="Wu L."/>
            <person name="Ma J."/>
        </authorList>
    </citation>
    <scope>NUCLEOTIDE SEQUENCE [LARGE SCALE GENOMIC DNA]</scope>
    <source>
        <strain evidence="16">JCM 17938</strain>
    </source>
</reference>
<evidence type="ECO:0000256" key="7">
    <source>
        <dbReference type="ARBA" id="ARBA00023122"/>
    </source>
</evidence>
<keyword evidence="5" id="KW-0677">Repeat</keyword>
<dbReference type="InterPro" id="IPR016169">
    <property type="entry name" value="FAD-bd_PCMH_sub2"/>
</dbReference>
<keyword evidence="16" id="KW-1185">Reference proteome</keyword>
<dbReference type="SUPFAM" id="SSF56176">
    <property type="entry name" value="FAD-binding/transporter-associated domain-like"/>
    <property type="match status" value="1"/>
</dbReference>
<evidence type="ECO:0000256" key="4">
    <source>
        <dbReference type="ARBA" id="ARBA00022692"/>
    </source>
</evidence>
<keyword evidence="8 10" id="KW-0472">Membrane</keyword>
<evidence type="ECO:0000256" key="1">
    <source>
        <dbReference type="ARBA" id="ARBA00004651"/>
    </source>
</evidence>
<evidence type="ECO:0000259" key="13">
    <source>
        <dbReference type="PROSITE" id="PS51371"/>
    </source>
</evidence>
<comment type="caution">
    <text evidence="15">The sequence shown here is derived from an EMBL/GenBank/DDBJ whole genome shotgun (WGS) entry which is preliminary data.</text>
</comment>
<dbReference type="PROSITE" id="PS51371">
    <property type="entry name" value="CBS"/>
    <property type="match status" value="1"/>
</dbReference>
<dbReference type="Pfam" id="PF00571">
    <property type="entry name" value="CBS"/>
    <property type="match status" value="2"/>
</dbReference>
<dbReference type="InterPro" id="IPR044751">
    <property type="entry name" value="Ion_transp-like_CBS"/>
</dbReference>
<dbReference type="SMART" id="SM01091">
    <property type="entry name" value="CorC_HlyC"/>
    <property type="match status" value="1"/>
</dbReference>
<comment type="subcellular location">
    <subcellularLocation>
        <location evidence="1">Cell membrane</location>
        <topology evidence="1">Multi-pass membrane protein</topology>
    </subcellularLocation>
</comment>
<dbReference type="Gene3D" id="3.10.580.10">
    <property type="entry name" value="CBS-domain"/>
    <property type="match status" value="1"/>
</dbReference>
<evidence type="ECO:0000313" key="15">
    <source>
        <dbReference type="EMBL" id="GAA4616119.1"/>
    </source>
</evidence>
<dbReference type="InterPro" id="IPR005170">
    <property type="entry name" value="Transptr-assoc_dom"/>
</dbReference>
<evidence type="ECO:0000313" key="16">
    <source>
        <dbReference type="Proteomes" id="UP001500212"/>
    </source>
</evidence>
<dbReference type="InterPro" id="IPR051676">
    <property type="entry name" value="UPF0053_domain"/>
</dbReference>
<protein>
    <submittedName>
        <fullName evidence="15">Hemolysin family protein</fullName>
    </submittedName>
</protein>
<dbReference type="PANTHER" id="PTHR43099">
    <property type="entry name" value="UPF0053 PROTEIN YRKA"/>
    <property type="match status" value="1"/>
</dbReference>
<dbReference type="RefSeq" id="WP_345364429.1">
    <property type="nucleotide sequence ID" value="NZ_BAABHJ010000032.1"/>
</dbReference>
<dbReference type="InterPro" id="IPR000644">
    <property type="entry name" value="CBS_dom"/>
</dbReference>
<evidence type="ECO:0000256" key="12">
    <source>
        <dbReference type="SAM" id="Phobius"/>
    </source>
</evidence>
<feature type="transmembrane region" description="Helical" evidence="12">
    <location>
        <begin position="100"/>
        <end position="120"/>
    </location>
</feature>
<dbReference type="InterPro" id="IPR036318">
    <property type="entry name" value="FAD-bd_PCMH-like_sf"/>
</dbReference>
<dbReference type="EMBL" id="BAABHJ010000032">
    <property type="protein sequence ID" value="GAA4616119.1"/>
    <property type="molecule type" value="Genomic_DNA"/>
</dbReference>
<feature type="transmembrane region" description="Helical" evidence="12">
    <location>
        <begin position="140"/>
        <end position="158"/>
    </location>
</feature>